<organism evidence="5 6">
    <name type="scientific">Gossypium australe</name>
    <dbReference type="NCBI Taxonomy" id="47621"/>
    <lineage>
        <taxon>Eukaryota</taxon>
        <taxon>Viridiplantae</taxon>
        <taxon>Streptophyta</taxon>
        <taxon>Embryophyta</taxon>
        <taxon>Tracheophyta</taxon>
        <taxon>Spermatophyta</taxon>
        <taxon>Magnoliopsida</taxon>
        <taxon>eudicotyledons</taxon>
        <taxon>Gunneridae</taxon>
        <taxon>Pentapetalae</taxon>
        <taxon>rosids</taxon>
        <taxon>malvids</taxon>
        <taxon>Malvales</taxon>
        <taxon>Malvaceae</taxon>
        <taxon>Malvoideae</taxon>
        <taxon>Gossypium</taxon>
    </lineage>
</organism>
<feature type="compositionally biased region" description="Basic and acidic residues" evidence="3">
    <location>
        <begin position="120"/>
        <end position="147"/>
    </location>
</feature>
<comment type="caution">
    <text evidence="5">The sequence shown here is derived from an EMBL/GenBank/DDBJ whole genome shotgun (WGS) entry which is preliminary data.</text>
</comment>
<feature type="domain" description="Remorin C-terminal" evidence="4">
    <location>
        <begin position="558"/>
        <end position="624"/>
    </location>
</feature>
<keyword evidence="6" id="KW-1185">Reference proteome</keyword>
<feature type="coiled-coil region" evidence="2">
    <location>
        <begin position="574"/>
        <end position="616"/>
    </location>
</feature>
<dbReference type="Proteomes" id="UP000325315">
    <property type="component" value="Unassembled WGS sequence"/>
</dbReference>
<evidence type="ECO:0000256" key="1">
    <source>
        <dbReference type="ARBA" id="ARBA00005711"/>
    </source>
</evidence>
<gene>
    <name evidence="5" type="ORF">EPI10_032506</name>
</gene>
<evidence type="ECO:0000313" key="6">
    <source>
        <dbReference type="Proteomes" id="UP000325315"/>
    </source>
</evidence>
<feature type="region of interest" description="Disordered" evidence="3">
    <location>
        <begin position="87"/>
        <end position="184"/>
    </location>
</feature>
<feature type="compositionally biased region" description="Basic and acidic residues" evidence="3">
    <location>
        <begin position="157"/>
        <end position="178"/>
    </location>
</feature>
<accession>A0A5B6X3I9</accession>
<feature type="region of interest" description="Disordered" evidence="3">
    <location>
        <begin position="273"/>
        <end position="297"/>
    </location>
</feature>
<feature type="region of interest" description="Disordered" evidence="3">
    <location>
        <begin position="392"/>
        <end position="429"/>
    </location>
</feature>
<evidence type="ECO:0000259" key="4">
    <source>
        <dbReference type="Pfam" id="PF03763"/>
    </source>
</evidence>
<dbReference type="AlphaFoldDB" id="A0A5B6X3I9"/>
<comment type="similarity">
    <text evidence="1">Belongs to the remorin family.</text>
</comment>
<evidence type="ECO:0000256" key="3">
    <source>
        <dbReference type="SAM" id="MobiDB-lite"/>
    </source>
</evidence>
<sequence length="686" mass="76043">MAELGLQDRNTVRSGYRAGAASPDSVIFTLESNFSLFSSASASVDRCSFASDAHDRDSIASELSLRKTEGKQKLKLKCQCLLQHMAGQESGDQNESSSGPDPDPDPNKAITVPKHIRLSRKGEKVKVKTEESGPAHTEDETQLRDSARNSFSLALKECQDRKTRSDALLKNPDRRRPASLDLNNISGLSPRLGTVKKSSVVTRKLGAFPSPGTPNYHHHSSVGMQKGWSSERVPLHSNGGRRQGNASGLLAFNNGRTLPSKWEDAERWIFSPVSGDAGSKQSIVHPQRRPKSKSGPLGPPGIAYYSLYSPALQMFDGGHMGNFMAGSPFSAGVIAADGLTVHSRSHDGGFAVQTEPCMGRSVSVHGCSEAANPPSSQDAEENLDVVKDAATDISQTVSRRDMATQMSPQSSTYSSPKGRPSFSPSSPSALPIMELQSIHGSKSVLRDVPVDERVTLTRWSKKHRARNTGKSSEIVDDWRKKVVDTCTSTWDVTETGKSISKSCLRNCIQLITLNKQMVVYLDERYQKLINMRGHWKKLKILYNKHGGYSISIRFLFCRMKREEAKITAWENLQKAKAEAAIRKLEMKLEKKRSSSMDKIMNKLRSAQKRAQDMRSSMLANQAHQKNPPDEFIEWLLHLPSFLMHLLIYLLLVESGLKCRFEEQRPLETMNIAQEANCYADTKMVSP</sequence>
<dbReference type="EMBL" id="SMMG02000001">
    <property type="protein sequence ID" value="KAA3488799.1"/>
    <property type="molecule type" value="Genomic_DNA"/>
</dbReference>
<keyword evidence="2" id="KW-0175">Coiled coil</keyword>
<dbReference type="PANTHER" id="PTHR31471:SF13">
    <property type="entry name" value="REMORIN FAMILY PROTEIN"/>
    <property type="match status" value="1"/>
</dbReference>
<reference evidence="5" key="1">
    <citation type="submission" date="2019-08" db="EMBL/GenBank/DDBJ databases">
        <authorList>
            <person name="Liu F."/>
        </authorList>
    </citation>
    <scope>NUCLEOTIDE SEQUENCE [LARGE SCALE GENOMIC DNA]</scope>
    <source>
        <strain evidence="5">PA1801</strain>
        <tissue evidence="5">Leaf</tissue>
    </source>
</reference>
<evidence type="ECO:0000256" key="2">
    <source>
        <dbReference type="SAM" id="Coils"/>
    </source>
</evidence>
<dbReference type="OrthoDB" id="648416at2759"/>
<dbReference type="PANTHER" id="PTHR31471">
    <property type="entry name" value="OS02G0116800 PROTEIN"/>
    <property type="match status" value="1"/>
</dbReference>
<protein>
    <submittedName>
        <fullName evidence="5">Remorin family protein isoform 1</fullName>
    </submittedName>
</protein>
<feature type="compositionally biased region" description="Polar residues" evidence="3">
    <location>
        <begin position="404"/>
        <end position="413"/>
    </location>
</feature>
<dbReference type="Pfam" id="PF03763">
    <property type="entry name" value="Remorin_C"/>
    <property type="match status" value="1"/>
</dbReference>
<dbReference type="InterPro" id="IPR005516">
    <property type="entry name" value="Remorin_C"/>
</dbReference>
<feature type="compositionally biased region" description="Low complexity" evidence="3">
    <location>
        <begin position="414"/>
        <end position="429"/>
    </location>
</feature>
<evidence type="ECO:0000313" key="5">
    <source>
        <dbReference type="EMBL" id="KAA3488799.1"/>
    </source>
</evidence>
<name>A0A5B6X3I9_9ROSI</name>
<proteinExistence type="inferred from homology"/>
<feature type="compositionally biased region" description="Polar residues" evidence="3">
    <location>
        <begin position="90"/>
        <end position="99"/>
    </location>
</feature>